<feature type="chain" id="PRO_5044267413" description="Lipoprotein" evidence="1">
    <location>
        <begin position="23"/>
        <end position="213"/>
    </location>
</feature>
<dbReference type="EMBL" id="CP165647">
    <property type="protein sequence ID" value="XDU62068.1"/>
    <property type="molecule type" value="Genomic_DNA"/>
</dbReference>
<feature type="signal peptide" evidence="1">
    <location>
        <begin position="1"/>
        <end position="22"/>
    </location>
</feature>
<sequence length="213" mass="24581">MKKKILLLITSIVMLNSCGAVAAGTLFYLSYEMACATGDIYCDEPKTKEEKNEEKRKKLEASLPNGLKIASLDDRYFPIVTYENKTKLKLYREAEISVPKRIVTKNFKNIKIGFLDSGEYLFDETRQIGYPVAAKKVEIDEKVKLDNILSGKNDKFKLISKNTFIDTENQNKKYYLKKLSENVYISFSYDDNLKEGTQEYKAIKMILKLSESW</sequence>
<keyword evidence="1" id="KW-0732">Signal</keyword>
<dbReference type="RefSeq" id="WP_369715697.1">
    <property type="nucleotide sequence ID" value="NZ_CP165647.1"/>
</dbReference>
<protein>
    <recommendedName>
        <fullName evidence="3">Lipoprotein</fullName>
    </recommendedName>
</protein>
<name>A0AB39V4E3_9FUSO</name>
<dbReference type="KEGG" id="lala:AB8B28_10535"/>
<gene>
    <name evidence="2" type="ORF">AB8B28_10535</name>
</gene>
<evidence type="ECO:0000256" key="1">
    <source>
        <dbReference type="SAM" id="SignalP"/>
    </source>
</evidence>
<reference evidence="2" key="1">
    <citation type="submission" date="2024-07" db="EMBL/GenBank/DDBJ databases">
        <authorList>
            <person name="Li X.-J."/>
            <person name="Wang X."/>
        </authorList>
    </citation>
    <scope>NUCLEOTIDE SEQUENCE</scope>
    <source>
        <strain evidence="2">HSP-536</strain>
    </source>
</reference>
<accession>A0AB39V4E3</accession>
<dbReference type="AlphaFoldDB" id="A0AB39V4E3"/>
<organism evidence="2">
    <name type="scientific">Leptotrichia alba</name>
    <dbReference type="NCBI Taxonomy" id="3239304"/>
    <lineage>
        <taxon>Bacteria</taxon>
        <taxon>Fusobacteriati</taxon>
        <taxon>Fusobacteriota</taxon>
        <taxon>Fusobacteriia</taxon>
        <taxon>Fusobacteriales</taxon>
        <taxon>Leptotrichiaceae</taxon>
        <taxon>Leptotrichia</taxon>
    </lineage>
</organism>
<evidence type="ECO:0008006" key="3">
    <source>
        <dbReference type="Google" id="ProtNLM"/>
    </source>
</evidence>
<proteinExistence type="predicted"/>
<evidence type="ECO:0000313" key="2">
    <source>
        <dbReference type="EMBL" id="XDU62068.1"/>
    </source>
</evidence>